<gene>
    <name evidence="1" type="ORF">BaRGS_00038119</name>
</gene>
<dbReference type="AlphaFoldDB" id="A0ABD0J6Z7"/>
<name>A0ABD0J6Z7_9CAEN</name>
<proteinExistence type="predicted"/>
<organism evidence="1 2">
    <name type="scientific">Batillaria attramentaria</name>
    <dbReference type="NCBI Taxonomy" id="370345"/>
    <lineage>
        <taxon>Eukaryota</taxon>
        <taxon>Metazoa</taxon>
        <taxon>Spiralia</taxon>
        <taxon>Lophotrochozoa</taxon>
        <taxon>Mollusca</taxon>
        <taxon>Gastropoda</taxon>
        <taxon>Caenogastropoda</taxon>
        <taxon>Sorbeoconcha</taxon>
        <taxon>Cerithioidea</taxon>
        <taxon>Batillariidae</taxon>
        <taxon>Batillaria</taxon>
    </lineage>
</organism>
<evidence type="ECO:0000313" key="2">
    <source>
        <dbReference type="Proteomes" id="UP001519460"/>
    </source>
</evidence>
<accession>A0ABD0J6Z7</accession>
<protein>
    <submittedName>
        <fullName evidence="1">Uncharacterized protein</fullName>
    </submittedName>
</protein>
<keyword evidence="2" id="KW-1185">Reference proteome</keyword>
<dbReference type="Proteomes" id="UP001519460">
    <property type="component" value="Unassembled WGS sequence"/>
</dbReference>
<sequence>MDWVTDEMSLPDRTRSLFIPSPSFVEHAHRGKRNVQNRITQPARNLTGDPSGFHINKNARSKNLVPVTTSSLIYRVCRESPLGGSSAIRAVGPRLSSPFAQLNYKGKVLSS</sequence>
<dbReference type="EMBL" id="JACVVK020000600">
    <property type="protein sequence ID" value="KAK7463318.1"/>
    <property type="molecule type" value="Genomic_DNA"/>
</dbReference>
<evidence type="ECO:0000313" key="1">
    <source>
        <dbReference type="EMBL" id="KAK7463318.1"/>
    </source>
</evidence>
<reference evidence="1 2" key="1">
    <citation type="journal article" date="2023" name="Sci. Data">
        <title>Genome assembly of the Korean intertidal mud-creeper Batillaria attramentaria.</title>
        <authorList>
            <person name="Patra A.K."/>
            <person name="Ho P.T."/>
            <person name="Jun S."/>
            <person name="Lee S.J."/>
            <person name="Kim Y."/>
            <person name="Won Y.J."/>
        </authorList>
    </citation>
    <scope>NUCLEOTIDE SEQUENCE [LARGE SCALE GENOMIC DNA]</scope>
    <source>
        <strain evidence="1">Wonlab-2016</strain>
    </source>
</reference>
<comment type="caution">
    <text evidence="1">The sequence shown here is derived from an EMBL/GenBank/DDBJ whole genome shotgun (WGS) entry which is preliminary data.</text>
</comment>